<evidence type="ECO:0000256" key="3">
    <source>
        <dbReference type="SAM" id="MobiDB-lite"/>
    </source>
</evidence>
<keyword evidence="7" id="KW-1185">Reference proteome</keyword>
<dbReference type="InterPro" id="IPR002014">
    <property type="entry name" value="VHS_dom"/>
</dbReference>
<feature type="compositionally biased region" description="Low complexity" evidence="3">
    <location>
        <begin position="494"/>
        <end position="539"/>
    </location>
</feature>
<feature type="domain" description="VHS" evidence="4">
    <location>
        <begin position="56"/>
        <end position="192"/>
    </location>
</feature>
<feature type="region of interest" description="Disordered" evidence="3">
    <location>
        <begin position="404"/>
        <end position="424"/>
    </location>
</feature>
<protein>
    <submittedName>
        <fullName evidence="6">VHS domain-containing protein</fullName>
    </submittedName>
</protein>
<feature type="region of interest" description="Disordered" evidence="3">
    <location>
        <begin position="1"/>
        <end position="23"/>
    </location>
</feature>
<dbReference type="GeneID" id="90040498"/>
<dbReference type="PANTHER" id="PTHR47180">
    <property type="entry name" value="ADP-RIBOSYLATION FACTOR-BINDING PROTEIN GGA1-RELATED"/>
    <property type="match status" value="1"/>
</dbReference>
<dbReference type="SUPFAM" id="SSF48464">
    <property type="entry name" value="ENTH/VHS domain"/>
    <property type="match status" value="1"/>
</dbReference>
<feature type="compositionally biased region" description="Polar residues" evidence="3">
    <location>
        <begin position="475"/>
        <end position="493"/>
    </location>
</feature>
<feature type="region of interest" description="Disordered" evidence="3">
    <location>
        <begin position="475"/>
        <end position="580"/>
    </location>
</feature>
<dbReference type="RefSeq" id="XP_064766345.1">
    <property type="nucleotide sequence ID" value="XM_064914986.1"/>
</dbReference>
<evidence type="ECO:0000313" key="7">
    <source>
        <dbReference type="Proteomes" id="UP001498771"/>
    </source>
</evidence>
<dbReference type="InterPro" id="IPR038425">
    <property type="entry name" value="GAT_sf"/>
</dbReference>
<feature type="compositionally biased region" description="Low complexity" evidence="3">
    <location>
        <begin position="349"/>
        <end position="381"/>
    </location>
</feature>
<reference evidence="6 7" key="1">
    <citation type="submission" date="2024-03" db="EMBL/GenBank/DDBJ databases">
        <title>Genome-scale model development and genomic sequencing of the oleaginous clade Lipomyces.</title>
        <authorList>
            <consortium name="Lawrence Berkeley National Laboratory"/>
            <person name="Czajka J.J."/>
            <person name="Han Y."/>
            <person name="Kim J."/>
            <person name="Mondo S.J."/>
            <person name="Hofstad B.A."/>
            <person name="Robles A."/>
            <person name="Haridas S."/>
            <person name="Riley R."/>
            <person name="LaButti K."/>
            <person name="Pangilinan J."/>
            <person name="Andreopoulos W."/>
            <person name="Lipzen A."/>
            <person name="Yan J."/>
            <person name="Wang M."/>
            <person name="Ng V."/>
            <person name="Grigoriev I.V."/>
            <person name="Spatafora J.W."/>
            <person name="Magnuson J.K."/>
            <person name="Baker S.E."/>
            <person name="Pomraning K.R."/>
        </authorList>
    </citation>
    <scope>NUCLEOTIDE SEQUENCE [LARGE SCALE GENOMIC DNA]</scope>
    <source>
        <strain evidence="6 7">Phaff 52-87</strain>
    </source>
</reference>
<keyword evidence="2" id="KW-0653">Protein transport</keyword>
<evidence type="ECO:0000313" key="6">
    <source>
        <dbReference type="EMBL" id="KAK7203312.1"/>
    </source>
</evidence>
<feature type="region of interest" description="Disordered" evidence="3">
    <location>
        <begin position="345"/>
        <end position="381"/>
    </location>
</feature>
<sequence>MSSFGRYSDTGGGPSRHESYSERFRVQDSRLSAAGPAVHRSDAPERSRLSRLIDRACDPSNLEPNLALNLEIADLINEKKGNSAREAASQIVKLINSRSSAISILALALLDICVKNCGYPFHLQISRKEFLNELVRKFPERPPPRYSRTQQLILESIEEWRETICQTSRYKDDLGYIRDMHRLLAYKGYSFPEINRDDAAVLNPSDNIKSAEELEEEERDAQAAKLQELIRRGTPADLLEANHLMKIMAGYDTEHRTDYRAKAAEDLAKIQRKAKLLDEMLDGVRNGDAIGRQDAFEELYNAIKSSQPKIQKIIKEESDDADAVQRLLGLNDYINTVITKYETVKSTRRPGSSASSSTTPSRTGSPTVSSPTAAKSSSTAASAAPAAAVNLIDFDDEIDVSQPPIFLSTSPAPGASTASSTSTTPAAFSNELFASVVPQSSQSQSPSSPPLQQQQQQQQHLSTESILAQFRNTTISSPAPMQPSNGMQFANLLNSTPSPQQPQQPNNSFAAFQALSSSSLSSSAASPAPASAPQMSSQSVLLPATNPTQSAMQPTPSPAAQQQQAKPAASSNLLDLEGLF</sequence>
<dbReference type="Pfam" id="PF03127">
    <property type="entry name" value="GAT"/>
    <property type="match status" value="1"/>
</dbReference>
<evidence type="ECO:0000259" key="5">
    <source>
        <dbReference type="PROSITE" id="PS50909"/>
    </source>
</evidence>
<dbReference type="Gene3D" id="1.25.40.90">
    <property type="match status" value="1"/>
</dbReference>
<dbReference type="SUPFAM" id="SSF89009">
    <property type="entry name" value="GAT-like domain"/>
    <property type="match status" value="1"/>
</dbReference>
<dbReference type="EMBL" id="JBBJBU010000012">
    <property type="protein sequence ID" value="KAK7203312.1"/>
    <property type="molecule type" value="Genomic_DNA"/>
</dbReference>
<dbReference type="InterPro" id="IPR008942">
    <property type="entry name" value="ENTH_VHS"/>
</dbReference>
<gene>
    <name evidence="6" type="ORF">BZA70DRAFT_312402</name>
</gene>
<dbReference type="Gene3D" id="1.20.58.160">
    <property type="match status" value="1"/>
</dbReference>
<feature type="compositionally biased region" description="Low complexity" evidence="3">
    <location>
        <begin position="408"/>
        <end position="424"/>
    </location>
</feature>
<comment type="caution">
    <text evidence="6">The sequence shown here is derived from an EMBL/GenBank/DDBJ whole genome shotgun (WGS) entry which is preliminary data.</text>
</comment>
<evidence type="ECO:0000256" key="2">
    <source>
        <dbReference type="ARBA" id="ARBA00022927"/>
    </source>
</evidence>
<organism evidence="6 7">
    <name type="scientific">Myxozyma melibiosi</name>
    <dbReference type="NCBI Taxonomy" id="54550"/>
    <lineage>
        <taxon>Eukaryota</taxon>
        <taxon>Fungi</taxon>
        <taxon>Dikarya</taxon>
        <taxon>Ascomycota</taxon>
        <taxon>Saccharomycotina</taxon>
        <taxon>Lipomycetes</taxon>
        <taxon>Lipomycetales</taxon>
        <taxon>Lipomycetaceae</taxon>
        <taxon>Myxozyma</taxon>
    </lineage>
</organism>
<evidence type="ECO:0000259" key="4">
    <source>
        <dbReference type="PROSITE" id="PS50179"/>
    </source>
</evidence>
<dbReference type="PROSITE" id="PS50909">
    <property type="entry name" value="GAT"/>
    <property type="match status" value="1"/>
</dbReference>
<dbReference type="InterPro" id="IPR004152">
    <property type="entry name" value="GAT_dom"/>
</dbReference>
<feature type="domain" description="GAT" evidence="5">
    <location>
        <begin position="219"/>
        <end position="346"/>
    </location>
</feature>
<feature type="region of interest" description="Disordered" evidence="3">
    <location>
        <begin position="436"/>
        <end position="462"/>
    </location>
</feature>
<feature type="compositionally biased region" description="Low complexity" evidence="3">
    <location>
        <begin position="549"/>
        <end position="571"/>
    </location>
</feature>
<dbReference type="SMART" id="SM00288">
    <property type="entry name" value="VHS"/>
    <property type="match status" value="1"/>
</dbReference>
<name>A0ABR1F0L9_9ASCO</name>
<dbReference type="CDD" id="cd14235">
    <property type="entry name" value="GAT_GGA_fungi"/>
    <property type="match status" value="1"/>
</dbReference>
<keyword evidence="1" id="KW-0813">Transport</keyword>
<accession>A0ABR1F0L9</accession>
<dbReference type="Pfam" id="PF00790">
    <property type="entry name" value="VHS"/>
    <property type="match status" value="1"/>
</dbReference>
<dbReference type="Proteomes" id="UP001498771">
    <property type="component" value="Unassembled WGS sequence"/>
</dbReference>
<dbReference type="CDD" id="cd16998">
    <property type="entry name" value="VHS_GGA_fungi"/>
    <property type="match status" value="1"/>
</dbReference>
<dbReference type="Gene3D" id="1.20.5.170">
    <property type="match status" value="1"/>
</dbReference>
<evidence type="ECO:0000256" key="1">
    <source>
        <dbReference type="ARBA" id="ARBA00022448"/>
    </source>
</evidence>
<dbReference type="InterPro" id="IPR052653">
    <property type="entry name" value="ARF-binding"/>
</dbReference>
<dbReference type="PANTHER" id="PTHR47180:SF1">
    <property type="entry name" value="ADP-RIBOSYLATION FACTOR-BINDING PROTEIN GGA1-RELATED"/>
    <property type="match status" value="1"/>
</dbReference>
<dbReference type="PROSITE" id="PS50179">
    <property type="entry name" value="VHS"/>
    <property type="match status" value="1"/>
</dbReference>
<feature type="compositionally biased region" description="Low complexity" evidence="3">
    <location>
        <begin position="438"/>
        <end position="459"/>
    </location>
</feature>
<proteinExistence type="predicted"/>